<keyword evidence="2" id="KW-0547">Nucleotide-binding</keyword>
<dbReference type="InterPro" id="IPR017871">
    <property type="entry name" value="ABC_transporter-like_CS"/>
</dbReference>
<dbReference type="InterPro" id="IPR015854">
    <property type="entry name" value="ABC_transpr_LolD-like"/>
</dbReference>
<protein>
    <submittedName>
        <fullName evidence="5">ABC transporter</fullName>
    </submittedName>
</protein>
<accession>A0A0A6UM11</accession>
<evidence type="ECO:0000256" key="2">
    <source>
        <dbReference type="ARBA" id="ARBA00022741"/>
    </source>
</evidence>
<organism evidence="5 6">
    <name type="scientific">Actinoplanes utahensis</name>
    <dbReference type="NCBI Taxonomy" id="1869"/>
    <lineage>
        <taxon>Bacteria</taxon>
        <taxon>Bacillati</taxon>
        <taxon>Actinomycetota</taxon>
        <taxon>Actinomycetes</taxon>
        <taxon>Micromonosporales</taxon>
        <taxon>Micromonosporaceae</taxon>
        <taxon>Actinoplanes</taxon>
    </lineage>
</organism>
<sequence length="191" mass="20177">MERGTSVALTGPSGSGKSTLLHLIGAIERLDAGSIVVGGREIGGLSGKELAAYRRTVGFVFQRFHLLPALTALDNVIAPVLPFRTAFDKRQRALELLDLVGLKDRAGALPSQLSGGQQQRVAIARALVNDPPLLLADEPTGNLDSRTGESIVDLLLSLRDDRGATVVVATHDPGLAERCDGSLRLRDGVLV</sequence>
<evidence type="ECO:0000256" key="3">
    <source>
        <dbReference type="ARBA" id="ARBA00022840"/>
    </source>
</evidence>
<dbReference type="STRING" id="1869.MB27_23935"/>
<reference evidence="5 6" key="1">
    <citation type="submission" date="2014-10" db="EMBL/GenBank/DDBJ databases">
        <title>Draft genome sequence of Actinoplanes utahensis NRRL 12052.</title>
        <authorList>
            <person name="Velasco-Bucheli B."/>
            <person name="del Cerro C."/>
            <person name="Hormigo D."/>
            <person name="Garcia J.L."/>
            <person name="Acebal C."/>
            <person name="Arroyo M."/>
            <person name="de la Mata I."/>
        </authorList>
    </citation>
    <scope>NUCLEOTIDE SEQUENCE [LARGE SCALE GENOMIC DNA]</scope>
    <source>
        <strain evidence="5 6">NRRL 12052</strain>
    </source>
</reference>
<feature type="domain" description="ABC transporter" evidence="4">
    <location>
        <begin position="2"/>
        <end position="191"/>
    </location>
</feature>
<dbReference type="PANTHER" id="PTHR24220:SF86">
    <property type="entry name" value="ABC TRANSPORTER ABCH.1"/>
    <property type="match status" value="1"/>
</dbReference>
<dbReference type="PROSITE" id="PS50893">
    <property type="entry name" value="ABC_TRANSPORTER_2"/>
    <property type="match status" value="1"/>
</dbReference>
<evidence type="ECO:0000313" key="5">
    <source>
        <dbReference type="EMBL" id="KHD75324.1"/>
    </source>
</evidence>
<gene>
    <name evidence="5" type="ORF">MB27_23935</name>
</gene>
<dbReference type="GO" id="GO:0016887">
    <property type="term" value="F:ATP hydrolysis activity"/>
    <property type="evidence" value="ECO:0007669"/>
    <property type="project" value="InterPro"/>
</dbReference>
<dbReference type="InterPro" id="IPR017911">
    <property type="entry name" value="MacB-like_ATP-bd"/>
</dbReference>
<evidence type="ECO:0000313" key="6">
    <source>
        <dbReference type="Proteomes" id="UP000054537"/>
    </source>
</evidence>
<proteinExistence type="predicted"/>
<dbReference type="EMBL" id="JRTT01000029">
    <property type="protein sequence ID" value="KHD75324.1"/>
    <property type="molecule type" value="Genomic_DNA"/>
</dbReference>
<dbReference type="GO" id="GO:0022857">
    <property type="term" value="F:transmembrane transporter activity"/>
    <property type="evidence" value="ECO:0007669"/>
    <property type="project" value="TreeGrafter"/>
</dbReference>
<dbReference type="InterPro" id="IPR003439">
    <property type="entry name" value="ABC_transporter-like_ATP-bd"/>
</dbReference>
<dbReference type="Pfam" id="PF00005">
    <property type="entry name" value="ABC_tran"/>
    <property type="match status" value="1"/>
</dbReference>
<dbReference type="PANTHER" id="PTHR24220">
    <property type="entry name" value="IMPORT ATP-BINDING PROTEIN"/>
    <property type="match status" value="1"/>
</dbReference>
<dbReference type="InterPro" id="IPR027417">
    <property type="entry name" value="P-loop_NTPase"/>
</dbReference>
<keyword evidence="3" id="KW-0067">ATP-binding</keyword>
<dbReference type="AlphaFoldDB" id="A0A0A6UM11"/>
<dbReference type="Proteomes" id="UP000054537">
    <property type="component" value="Unassembled WGS sequence"/>
</dbReference>
<dbReference type="GO" id="GO:0005524">
    <property type="term" value="F:ATP binding"/>
    <property type="evidence" value="ECO:0007669"/>
    <property type="project" value="UniProtKB-KW"/>
</dbReference>
<dbReference type="InterPro" id="IPR003593">
    <property type="entry name" value="AAA+_ATPase"/>
</dbReference>
<keyword evidence="6" id="KW-1185">Reference proteome</keyword>
<evidence type="ECO:0000256" key="1">
    <source>
        <dbReference type="ARBA" id="ARBA00022448"/>
    </source>
</evidence>
<dbReference type="Gene3D" id="3.40.50.300">
    <property type="entry name" value="P-loop containing nucleotide triphosphate hydrolases"/>
    <property type="match status" value="1"/>
</dbReference>
<dbReference type="eggNOG" id="COG1136">
    <property type="taxonomic scope" value="Bacteria"/>
</dbReference>
<dbReference type="SUPFAM" id="SSF52540">
    <property type="entry name" value="P-loop containing nucleoside triphosphate hydrolases"/>
    <property type="match status" value="1"/>
</dbReference>
<dbReference type="SMART" id="SM00382">
    <property type="entry name" value="AAA"/>
    <property type="match status" value="1"/>
</dbReference>
<name>A0A0A6UM11_ACTUT</name>
<dbReference type="GO" id="GO:0005886">
    <property type="term" value="C:plasma membrane"/>
    <property type="evidence" value="ECO:0007669"/>
    <property type="project" value="TreeGrafter"/>
</dbReference>
<dbReference type="PROSITE" id="PS00211">
    <property type="entry name" value="ABC_TRANSPORTER_1"/>
    <property type="match status" value="1"/>
</dbReference>
<evidence type="ECO:0000259" key="4">
    <source>
        <dbReference type="PROSITE" id="PS50893"/>
    </source>
</evidence>
<comment type="caution">
    <text evidence="5">The sequence shown here is derived from an EMBL/GenBank/DDBJ whole genome shotgun (WGS) entry which is preliminary data.</text>
</comment>
<dbReference type="CDD" id="cd03255">
    <property type="entry name" value="ABC_MJ0796_LolCDE_FtsE"/>
    <property type="match status" value="1"/>
</dbReference>
<keyword evidence="1" id="KW-0813">Transport</keyword>